<sequence>MSHIARIDLVISSLSDLEGACRDLGFQFMAEQKTYRWYGRWVGDAPMPDGITSEDLGKCDHAIRVPGCDYEVGVVKRDDHYILLWDNWSAGGLAAKIGPNAGILKQAYSVRRVRSEARRKGYRIRELRMKQGVRMVVTV</sequence>
<dbReference type="Proteomes" id="UP000014977">
    <property type="component" value="Unassembled WGS sequence"/>
</dbReference>
<name>S7UJG0_DESML</name>
<dbReference type="STRING" id="897.B2D07_18655"/>
<reference evidence="1 2" key="1">
    <citation type="journal article" date="2013" name="Genome Announc.">
        <title>Draft genome sequences for three mercury-methylating, sulfate-reducing bacteria.</title>
        <authorList>
            <person name="Brown S.D."/>
            <person name="Hurt R.A.Jr."/>
            <person name="Gilmour C.C."/>
            <person name="Elias D.A."/>
        </authorList>
    </citation>
    <scope>NUCLEOTIDE SEQUENCE [LARGE SCALE GENOMIC DNA]</scope>
    <source>
        <strain evidence="1 2">DSM 2059</strain>
    </source>
</reference>
<evidence type="ECO:0000313" key="1">
    <source>
        <dbReference type="EMBL" id="EPR32448.1"/>
    </source>
</evidence>
<dbReference type="AlphaFoldDB" id="S7UJG0"/>
<dbReference type="eggNOG" id="ENOG50349XC">
    <property type="taxonomic scope" value="Bacteria"/>
</dbReference>
<proteinExistence type="predicted"/>
<dbReference type="RefSeq" id="WP_020878833.1">
    <property type="nucleotide sequence ID" value="NZ_ATHJ01000144.1"/>
</dbReference>
<accession>S7UJG0</accession>
<gene>
    <name evidence="1" type="ORF">dsmv_3665</name>
</gene>
<comment type="caution">
    <text evidence="1">The sequence shown here is derived from an EMBL/GenBank/DDBJ whole genome shotgun (WGS) entry which is preliminary data.</text>
</comment>
<dbReference type="OrthoDB" id="5422759at2"/>
<keyword evidence="2" id="KW-1185">Reference proteome</keyword>
<evidence type="ECO:0008006" key="3">
    <source>
        <dbReference type="Google" id="ProtNLM"/>
    </source>
</evidence>
<evidence type="ECO:0000313" key="2">
    <source>
        <dbReference type="Proteomes" id="UP000014977"/>
    </source>
</evidence>
<organism evidence="1 2">
    <name type="scientific">Desulfococcus multivorans DSM 2059</name>
    <dbReference type="NCBI Taxonomy" id="1121405"/>
    <lineage>
        <taxon>Bacteria</taxon>
        <taxon>Pseudomonadati</taxon>
        <taxon>Thermodesulfobacteriota</taxon>
        <taxon>Desulfobacteria</taxon>
        <taxon>Desulfobacterales</taxon>
        <taxon>Desulfococcaceae</taxon>
        <taxon>Desulfococcus</taxon>
    </lineage>
</organism>
<protein>
    <recommendedName>
        <fullName evidence="3">DUF1257 domain-containing protein</fullName>
    </recommendedName>
</protein>
<dbReference type="EMBL" id="ATHJ01000144">
    <property type="protein sequence ID" value="EPR32448.1"/>
    <property type="molecule type" value="Genomic_DNA"/>
</dbReference>